<dbReference type="PRINTS" id="PR00147">
    <property type="entry name" value="DNAPHOTLYASE"/>
</dbReference>
<dbReference type="GO" id="GO:0006139">
    <property type="term" value="P:nucleobase-containing compound metabolic process"/>
    <property type="evidence" value="ECO:0007669"/>
    <property type="project" value="UniProtKB-ARBA"/>
</dbReference>
<feature type="domain" description="Photolyase/cryptochrome alpha/beta" evidence="7">
    <location>
        <begin position="1"/>
        <end position="130"/>
    </location>
</feature>
<feature type="binding site" evidence="4">
    <location>
        <position position="213"/>
    </location>
    <ligand>
        <name>FAD</name>
        <dbReference type="ChEBI" id="CHEBI:57692"/>
    </ligand>
</feature>
<dbReference type="Proteomes" id="UP000198778">
    <property type="component" value="Unassembled WGS sequence"/>
</dbReference>
<dbReference type="SUPFAM" id="SSF52425">
    <property type="entry name" value="Cryptochrome/photolyase, N-terminal domain"/>
    <property type="match status" value="1"/>
</dbReference>
<keyword evidence="1 4" id="KW-0285">Flavoprotein</keyword>
<dbReference type="Pfam" id="PF00875">
    <property type="entry name" value="DNA_photolyase"/>
    <property type="match status" value="1"/>
</dbReference>
<feature type="binding site" evidence="4">
    <location>
        <begin position="225"/>
        <end position="231"/>
    </location>
    <ligand>
        <name>FAD</name>
        <dbReference type="ChEBI" id="CHEBI:57692"/>
    </ligand>
</feature>
<evidence type="ECO:0000313" key="8">
    <source>
        <dbReference type="EMBL" id="SDN97125.1"/>
    </source>
</evidence>
<feature type="binding site" evidence="4">
    <location>
        <position position="267"/>
    </location>
    <ligand>
        <name>FAD</name>
        <dbReference type="ChEBI" id="CHEBI:57692"/>
    </ligand>
</feature>
<keyword evidence="9" id="KW-1185">Reference proteome</keyword>
<evidence type="ECO:0000256" key="5">
    <source>
        <dbReference type="RuleBase" id="RU004182"/>
    </source>
</evidence>
<evidence type="ECO:0000259" key="7">
    <source>
        <dbReference type="PROSITE" id="PS51645"/>
    </source>
</evidence>
<gene>
    <name evidence="8" type="ORF">SAMN04488053_10549</name>
</gene>
<keyword evidence="2 4" id="KW-0274">FAD</keyword>
<dbReference type="Pfam" id="PF03441">
    <property type="entry name" value="FAD_binding_7"/>
    <property type="match status" value="1"/>
</dbReference>
<organism evidence="8 9">
    <name type="scientific">Alkalicoccus daliensis</name>
    <dbReference type="NCBI Taxonomy" id="745820"/>
    <lineage>
        <taxon>Bacteria</taxon>
        <taxon>Bacillati</taxon>
        <taxon>Bacillota</taxon>
        <taxon>Bacilli</taxon>
        <taxon>Bacillales</taxon>
        <taxon>Bacillaceae</taxon>
        <taxon>Alkalicoccus</taxon>
    </lineage>
</organism>
<dbReference type="PROSITE" id="PS51645">
    <property type="entry name" value="PHR_CRY_ALPHA_BETA"/>
    <property type="match status" value="1"/>
</dbReference>
<dbReference type="Gene3D" id="1.25.40.80">
    <property type="match status" value="1"/>
</dbReference>
<evidence type="ECO:0000256" key="3">
    <source>
        <dbReference type="ARBA" id="ARBA00022991"/>
    </source>
</evidence>
<reference evidence="9" key="1">
    <citation type="submission" date="2016-10" db="EMBL/GenBank/DDBJ databases">
        <authorList>
            <person name="Varghese N."/>
            <person name="Submissions S."/>
        </authorList>
    </citation>
    <scope>NUCLEOTIDE SEQUENCE [LARGE SCALE GENOMIC DNA]</scope>
    <source>
        <strain evidence="9">CGMCC 1.10369</strain>
    </source>
</reference>
<dbReference type="Gene3D" id="1.10.579.10">
    <property type="entry name" value="DNA Cyclobutane Dipyrimidine Photolyase, subunit A, domain 3"/>
    <property type="match status" value="1"/>
</dbReference>
<dbReference type="GO" id="GO:0006950">
    <property type="term" value="P:response to stress"/>
    <property type="evidence" value="ECO:0007669"/>
    <property type="project" value="UniProtKB-ARBA"/>
</dbReference>
<dbReference type="InterPro" id="IPR018394">
    <property type="entry name" value="DNA_photolyase_1_CS_C"/>
</dbReference>
<keyword evidence="8" id="KW-0456">Lyase</keyword>
<proteinExistence type="inferred from homology"/>
<evidence type="ECO:0000313" key="9">
    <source>
        <dbReference type="Proteomes" id="UP000198778"/>
    </source>
</evidence>
<dbReference type="Gene3D" id="3.40.50.620">
    <property type="entry name" value="HUPs"/>
    <property type="match status" value="1"/>
</dbReference>
<evidence type="ECO:0000256" key="4">
    <source>
        <dbReference type="PIRSR" id="PIRSR602081-1"/>
    </source>
</evidence>
<dbReference type="GO" id="GO:0003677">
    <property type="term" value="F:DNA binding"/>
    <property type="evidence" value="ECO:0007669"/>
    <property type="project" value="TreeGrafter"/>
</dbReference>
<evidence type="ECO:0000256" key="1">
    <source>
        <dbReference type="ARBA" id="ARBA00022630"/>
    </source>
</evidence>
<dbReference type="PANTHER" id="PTHR11455:SF9">
    <property type="entry name" value="CRYPTOCHROME CIRCADIAN CLOCK 5 ISOFORM X1"/>
    <property type="match status" value="1"/>
</dbReference>
<name>A0A1H0FR66_9BACI</name>
<dbReference type="PANTHER" id="PTHR11455">
    <property type="entry name" value="CRYPTOCHROME"/>
    <property type="match status" value="1"/>
</dbReference>
<comment type="cofactor">
    <cofactor evidence="4">
        <name>FAD</name>
        <dbReference type="ChEBI" id="CHEBI:57692"/>
    </cofactor>
    <text evidence="4">Binds 1 FAD per subunit.</text>
</comment>
<sequence length="482" mass="55734">MQVVWLKRDLRLHDHLPLTAAVSEGGPLLILYVMEPAVWQAGDLSVRHAVFVKEGLEELQTAVRKGGGELFTAAAAIEEVLEALYHTCGSFTLFTYEEFGPPHVYEQTKKVREWMKKHQLLFKEFSHYGFAPGSLQSKHFEAAWEEKINMPPMKEVLSFPAPPETLPQLLTRNIAALDKLSLPGERIRYGQQGGESSALETLHSFLEERFLKYEKHLLEPLASSTFSSRLSAYISWGNISLRTVYQAAMEVINSRETEEEKRPLEAFLTRLYWNSYAVQAFKQNRQAAFFPQSAAYESTRRSWNEEEYNHWLQGTTGIPMIDASMRCLRRTGWINYPARAMLVSFVTNTLRLDWKKPAHDLAKLLLDYEPGIHYSQIHQHACTSLQTIRFQDPVRQGKKHDPEGRFIRRYIEELKAVPQAYIHEPWRDPHFFYSSYPGPMTDIRKSNQQAKKIYLDAGNGSKQKKSSSREEEQLSLFDERED</sequence>
<protein>
    <submittedName>
        <fullName evidence="8">Deoxyribodipyrimidine photo-lyase</fullName>
    </submittedName>
</protein>
<accession>A0A1H0FR66</accession>
<dbReference type="AlphaFoldDB" id="A0A1H0FR66"/>
<dbReference type="PROSITE" id="PS00394">
    <property type="entry name" value="DNA_PHOTOLYASES_1_1"/>
    <property type="match status" value="1"/>
</dbReference>
<dbReference type="InterPro" id="IPR036155">
    <property type="entry name" value="Crypto/Photolyase_N_sf"/>
</dbReference>
<dbReference type="InterPro" id="IPR036134">
    <property type="entry name" value="Crypto/Photolyase_FAD-like_sf"/>
</dbReference>
<dbReference type="OrthoDB" id="9772484at2"/>
<comment type="similarity">
    <text evidence="5">Belongs to the DNA photolyase family.</text>
</comment>
<dbReference type="InterPro" id="IPR014729">
    <property type="entry name" value="Rossmann-like_a/b/a_fold"/>
</dbReference>
<dbReference type="SUPFAM" id="SSF48173">
    <property type="entry name" value="Cryptochrome/photolyase FAD-binding domain"/>
    <property type="match status" value="1"/>
</dbReference>
<dbReference type="InterPro" id="IPR005101">
    <property type="entry name" value="Cryptochr/Photolyase_FAD-bd"/>
</dbReference>
<dbReference type="EMBL" id="FNIL01000005">
    <property type="protein sequence ID" value="SDN97125.1"/>
    <property type="molecule type" value="Genomic_DNA"/>
</dbReference>
<dbReference type="InterPro" id="IPR002081">
    <property type="entry name" value="Cryptochrome/DNA_photolyase_1"/>
</dbReference>
<dbReference type="GO" id="GO:0003904">
    <property type="term" value="F:deoxyribodipyrimidine photo-lyase activity"/>
    <property type="evidence" value="ECO:0007669"/>
    <property type="project" value="TreeGrafter"/>
</dbReference>
<dbReference type="STRING" id="745820.SAMN04488053_10549"/>
<dbReference type="RefSeq" id="WP_090842775.1">
    <property type="nucleotide sequence ID" value="NZ_FNIL01000005.1"/>
</dbReference>
<dbReference type="InterPro" id="IPR006050">
    <property type="entry name" value="DNA_photolyase_N"/>
</dbReference>
<dbReference type="GO" id="GO:0009416">
    <property type="term" value="P:response to light stimulus"/>
    <property type="evidence" value="ECO:0007669"/>
    <property type="project" value="TreeGrafter"/>
</dbReference>
<evidence type="ECO:0000256" key="6">
    <source>
        <dbReference type="SAM" id="MobiDB-lite"/>
    </source>
</evidence>
<dbReference type="GO" id="GO:0071949">
    <property type="term" value="F:FAD binding"/>
    <property type="evidence" value="ECO:0007669"/>
    <property type="project" value="TreeGrafter"/>
</dbReference>
<evidence type="ECO:0000256" key="2">
    <source>
        <dbReference type="ARBA" id="ARBA00022827"/>
    </source>
</evidence>
<feature type="region of interest" description="Disordered" evidence="6">
    <location>
        <begin position="457"/>
        <end position="482"/>
    </location>
</feature>
<keyword evidence="3 5" id="KW-0157">Chromophore</keyword>